<dbReference type="AlphaFoldDB" id="A0AAN5CV80"/>
<name>A0AAN5CV80_9BILA</name>
<sequence length="132" mass="15446">MFTRKLDKLHLKTCEMTSFSADHRSVPNFNEGRLVQKLTQLGKKVWFETTRMGEAVQNSLNDHVIIGTASNTERVMIIPNHQRYAGVSNYFPRARMDRAYRDRHHLHYVQRFRITPGVLTIKLISSVDELFN</sequence>
<accession>A0AAN5CV80</accession>
<comment type="caution">
    <text evidence="1">The sequence shown here is derived from an EMBL/GenBank/DDBJ whole genome shotgun (WGS) entry which is preliminary data.</text>
</comment>
<proteinExistence type="predicted"/>
<protein>
    <submittedName>
        <fullName evidence="1">Uncharacterized protein</fullName>
    </submittedName>
</protein>
<evidence type="ECO:0000313" key="1">
    <source>
        <dbReference type="EMBL" id="GMR51513.1"/>
    </source>
</evidence>
<dbReference type="EMBL" id="BTRK01000005">
    <property type="protein sequence ID" value="GMR51513.1"/>
    <property type="molecule type" value="Genomic_DNA"/>
</dbReference>
<gene>
    <name evidence="1" type="ORF">PMAYCL1PPCAC_21708</name>
</gene>
<organism evidence="1 2">
    <name type="scientific">Pristionchus mayeri</name>
    <dbReference type="NCBI Taxonomy" id="1317129"/>
    <lineage>
        <taxon>Eukaryota</taxon>
        <taxon>Metazoa</taxon>
        <taxon>Ecdysozoa</taxon>
        <taxon>Nematoda</taxon>
        <taxon>Chromadorea</taxon>
        <taxon>Rhabditida</taxon>
        <taxon>Rhabditina</taxon>
        <taxon>Diplogasteromorpha</taxon>
        <taxon>Diplogasteroidea</taxon>
        <taxon>Neodiplogasteridae</taxon>
        <taxon>Pristionchus</taxon>
    </lineage>
</organism>
<dbReference type="Proteomes" id="UP001328107">
    <property type="component" value="Unassembled WGS sequence"/>
</dbReference>
<reference evidence="2" key="1">
    <citation type="submission" date="2022-10" db="EMBL/GenBank/DDBJ databases">
        <title>Genome assembly of Pristionchus species.</title>
        <authorList>
            <person name="Yoshida K."/>
            <person name="Sommer R.J."/>
        </authorList>
    </citation>
    <scope>NUCLEOTIDE SEQUENCE [LARGE SCALE GENOMIC DNA]</scope>
    <source>
        <strain evidence="2">RS5460</strain>
    </source>
</reference>
<evidence type="ECO:0000313" key="2">
    <source>
        <dbReference type="Proteomes" id="UP001328107"/>
    </source>
</evidence>
<keyword evidence="2" id="KW-1185">Reference proteome</keyword>